<dbReference type="AlphaFoldDB" id="A0AA37KBM1"/>
<evidence type="ECO:0000313" key="4">
    <source>
        <dbReference type="EMBL" id="GKH79253.1"/>
    </source>
</evidence>
<dbReference type="GO" id="GO:0016810">
    <property type="term" value="F:hydrolase activity, acting on carbon-nitrogen (but not peptide) bonds"/>
    <property type="evidence" value="ECO:0007669"/>
    <property type="project" value="InterPro"/>
</dbReference>
<organism evidence="4 5">
    <name type="scientific">Phocaeicola dorei</name>
    <dbReference type="NCBI Taxonomy" id="357276"/>
    <lineage>
        <taxon>Bacteria</taxon>
        <taxon>Pseudomonadati</taxon>
        <taxon>Bacteroidota</taxon>
        <taxon>Bacteroidia</taxon>
        <taxon>Bacteroidales</taxon>
        <taxon>Bacteroidaceae</taxon>
        <taxon>Phocaeicola</taxon>
    </lineage>
</organism>
<dbReference type="PANTHER" id="PTHR43695">
    <property type="entry name" value="PUTATIVE (AFU_ORTHOLOGUE AFUA_2G17250)-RELATED"/>
    <property type="match status" value="1"/>
</dbReference>
<dbReference type="SUPFAM" id="SSF52266">
    <property type="entry name" value="SGNH hydrolase"/>
    <property type="match status" value="1"/>
</dbReference>
<dbReference type="Pfam" id="PF13472">
    <property type="entry name" value="Lipase_GDSL_2"/>
    <property type="match status" value="1"/>
</dbReference>
<accession>A0AA37KBM1</accession>
<dbReference type="SUPFAM" id="SSF88713">
    <property type="entry name" value="Glycoside hydrolase/deacetylase"/>
    <property type="match status" value="1"/>
</dbReference>
<dbReference type="EMBL" id="BQOB01000001">
    <property type="protein sequence ID" value="GKH79253.1"/>
    <property type="molecule type" value="Genomic_DNA"/>
</dbReference>
<dbReference type="InterPro" id="IPR011330">
    <property type="entry name" value="Glyco_hydro/deAcase_b/a-brl"/>
</dbReference>
<reference evidence="4" key="1">
    <citation type="submission" date="2022-01" db="EMBL/GenBank/DDBJ databases">
        <title>Novel bile acid biosynthetic pathways are enriched in the microbiome of centenarians.</title>
        <authorList>
            <person name="Sato Y."/>
            <person name="Atarashi K."/>
            <person name="Plichta R.D."/>
            <person name="Arai Y."/>
            <person name="Sasajima S."/>
            <person name="Kearney M.S."/>
            <person name="Suda W."/>
            <person name="Takeshita K."/>
            <person name="Sasaki T."/>
            <person name="Okamoto S."/>
            <person name="Skelly N.A."/>
            <person name="Okamura Y."/>
            <person name="Vlamakis H."/>
            <person name="Li Y."/>
            <person name="Tanoue T."/>
            <person name="Takei H."/>
            <person name="Nittono H."/>
            <person name="Narushima S."/>
            <person name="Irie J."/>
            <person name="Itoh H."/>
            <person name="Moriya K."/>
            <person name="Sugiura Y."/>
            <person name="Suematsu M."/>
            <person name="Moritoki N."/>
            <person name="Shibata S."/>
            <person name="Littman R.D."/>
            <person name="Fischbach A.M."/>
            <person name="Uwamino Y."/>
            <person name="Inoue T."/>
            <person name="Honda A."/>
            <person name="Hattori M."/>
            <person name="Murai T."/>
            <person name="Xavier J.R."/>
            <person name="Hirose N."/>
            <person name="Honda K."/>
        </authorList>
    </citation>
    <scope>NUCLEOTIDE SEQUENCE</scope>
    <source>
        <strain evidence="4">CE91-St7</strain>
    </source>
</reference>
<dbReference type="PANTHER" id="PTHR43695:SF1">
    <property type="entry name" value="RHAMNOGALACTURONAN ACETYLESTERASE"/>
    <property type="match status" value="1"/>
</dbReference>
<dbReference type="RefSeq" id="WP_038610753.1">
    <property type="nucleotide sequence ID" value="NZ_BQOA01000001.1"/>
</dbReference>
<evidence type="ECO:0000256" key="2">
    <source>
        <dbReference type="ARBA" id="ARBA00022801"/>
    </source>
</evidence>
<evidence type="ECO:0000259" key="3">
    <source>
        <dbReference type="PROSITE" id="PS51677"/>
    </source>
</evidence>
<evidence type="ECO:0000256" key="1">
    <source>
        <dbReference type="ARBA" id="ARBA00008668"/>
    </source>
</evidence>
<dbReference type="GO" id="GO:0005975">
    <property type="term" value="P:carbohydrate metabolic process"/>
    <property type="evidence" value="ECO:0007669"/>
    <property type="project" value="InterPro"/>
</dbReference>
<dbReference type="KEGG" id="bdo:EL88_16545"/>
<dbReference type="PROSITE" id="PS51677">
    <property type="entry name" value="NODB"/>
    <property type="match status" value="1"/>
</dbReference>
<comment type="caution">
    <text evidence="4">The sequence shown here is derived from an EMBL/GenBank/DDBJ whole genome shotgun (WGS) entry which is preliminary data.</text>
</comment>
<protein>
    <recommendedName>
        <fullName evidence="3">NodB homology domain-containing protein</fullName>
    </recommendedName>
</protein>
<dbReference type="Gene3D" id="3.20.20.370">
    <property type="entry name" value="Glycoside hydrolase/deacetylase"/>
    <property type="match status" value="1"/>
</dbReference>
<gene>
    <name evidence="4" type="ORF">CE91St7_01370</name>
</gene>
<dbReference type="InterPro" id="IPR036514">
    <property type="entry name" value="SGNH_hydro_sf"/>
</dbReference>
<dbReference type="GO" id="GO:0016788">
    <property type="term" value="F:hydrolase activity, acting on ester bonds"/>
    <property type="evidence" value="ECO:0007669"/>
    <property type="project" value="UniProtKB-ARBA"/>
</dbReference>
<dbReference type="InterPro" id="IPR013830">
    <property type="entry name" value="SGNH_hydro"/>
</dbReference>
<dbReference type="Pfam" id="PF01522">
    <property type="entry name" value="Polysacc_deac_1"/>
    <property type="match status" value="1"/>
</dbReference>
<comment type="similarity">
    <text evidence="1">Belongs to the 'GDSL' lipolytic enzyme family.</text>
</comment>
<dbReference type="Gene3D" id="3.40.50.1110">
    <property type="entry name" value="SGNH hydrolase"/>
    <property type="match status" value="1"/>
</dbReference>
<dbReference type="Proteomes" id="UP001055104">
    <property type="component" value="Unassembled WGS sequence"/>
</dbReference>
<dbReference type="InterPro" id="IPR037459">
    <property type="entry name" value="RhgT-like"/>
</dbReference>
<proteinExistence type="inferred from homology"/>
<evidence type="ECO:0000313" key="5">
    <source>
        <dbReference type="Proteomes" id="UP001055104"/>
    </source>
</evidence>
<name>A0AA37KBM1_9BACT</name>
<dbReference type="CDD" id="cd01821">
    <property type="entry name" value="Rhamnogalacturan_acetylesterase_like"/>
    <property type="match status" value="1"/>
</dbReference>
<sequence>MKQLKYIIVLTLLVFLSSFNDKVQPVTIFMIGDSTMADKSLKNGNLERGWGQMLTDVLSGEIKVENYAKDGRSTKSFIAEGRWETVMARLKKGDYVFIQFGHNDEKTDSALHTVVGGSFDENLRRFVRETRAKGAFPVLFNSIVRRNFPPEGMKEHRYVYEKEGDILVDTHGEYREVPRKVAMEMNVPFVDANRLTHDLVVGLGVEESKKLFMWVPAGKYAFCPKGKVDNTHLNINGARTVASLLMKATVEVVPKLKSYFRQYDSEVYVAPYKGNRQCAISYTFDDGLLEHYTLVYPKLEEYGFKGTFWVCGKIIEDKKAALGKPRMTWKQMKEMSEKGHEISNHGWSHLILPGKTEIQIREEIDRNDSIILAEIGKRPVTFCYPGNYMDEQSVAIASIGRAGTRQYQYAIGGEKSQSTPEELDKWLDELLTSGGWGVSMTHGITYGYDFFADSSVLWNHLEKVKSKKDSVWVATFEEVSAYVKEWKNIRLEICKGKTEWVVTPCLPLDSTLFNQPLTIVLNLKSENRIRNVWQDGKQIPVQKRDGKCLFEFNPYGGIIRIRLK</sequence>
<keyword evidence="2" id="KW-0378">Hydrolase</keyword>
<dbReference type="InterPro" id="IPR002509">
    <property type="entry name" value="NODB_dom"/>
</dbReference>
<dbReference type="CDD" id="cd10918">
    <property type="entry name" value="CE4_NodB_like_5s_6s"/>
    <property type="match status" value="1"/>
</dbReference>
<feature type="domain" description="NodB homology" evidence="3">
    <location>
        <begin position="278"/>
        <end position="474"/>
    </location>
</feature>